<gene>
    <name evidence="2" type="ORF">CRV04_05605</name>
</gene>
<sequence length="178" mass="20203">MIICAGRNETFKFATPMGVGLIESAINLTRQCLFDKPEFLLFIGTAGSYGKYKPFDIVESTSAANIELSFLNSDCYTPLDNVLNSENRLVQNQTIVNSSNYISTNFELSKKFNDYNIGIENMEFYSLLSVAKEFDINIAGIFIITNYTNENAHEEFLKNHSDAMEKLTQYLLDKKIIQ</sequence>
<reference evidence="2 3" key="1">
    <citation type="submission" date="2017-10" db="EMBL/GenBank/DDBJ databases">
        <title>Genomics of the genus Arcobacter.</title>
        <authorList>
            <person name="Perez-Cataluna A."/>
            <person name="Figueras M.J."/>
        </authorList>
    </citation>
    <scope>NUCLEOTIDE SEQUENCE [LARGE SCALE GENOMIC DNA]</scope>
    <source>
        <strain evidence="2 3">CECT 8987</strain>
    </source>
</reference>
<keyword evidence="3" id="KW-1185">Reference proteome</keyword>
<protein>
    <submittedName>
        <fullName evidence="2">Purine-nucleoside phosphorylase</fullName>
    </submittedName>
</protein>
<accession>A0A4Q0XU86</accession>
<dbReference type="EMBL" id="PDKN01000003">
    <property type="protein sequence ID" value="RXJ57981.1"/>
    <property type="molecule type" value="Genomic_DNA"/>
</dbReference>
<feature type="domain" description="Nucleoside phosphorylase" evidence="1">
    <location>
        <begin position="18"/>
        <end position="171"/>
    </location>
</feature>
<dbReference type="Proteomes" id="UP000290657">
    <property type="component" value="Unassembled WGS sequence"/>
</dbReference>
<dbReference type="GO" id="GO:0009116">
    <property type="term" value="P:nucleoside metabolic process"/>
    <property type="evidence" value="ECO:0007669"/>
    <property type="project" value="InterPro"/>
</dbReference>
<dbReference type="RefSeq" id="WP_128995844.1">
    <property type="nucleotide sequence ID" value="NZ_PDKN01000003.1"/>
</dbReference>
<dbReference type="InterPro" id="IPR000845">
    <property type="entry name" value="Nucleoside_phosphorylase_d"/>
</dbReference>
<evidence type="ECO:0000313" key="2">
    <source>
        <dbReference type="EMBL" id="RXJ57981.1"/>
    </source>
</evidence>
<dbReference type="InterPro" id="IPR035994">
    <property type="entry name" value="Nucleoside_phosphorylase_sf"/>
</dbReference>
<dbReference type="OrthoDB" id="5339230at2"/>
<name>A0A4Q0XU86_9BACT</name>
<proteinExistence type="predicted"/>
<evidence type="ECO:0000259" key="1">
    <source>
        <dbReference type="Pfam" id="PF01048"/>
    </source>
</evidence>
<evidence type="ECO:0000313" key="3">
    <source>
        <dbReference type="Proteomes" id="UP000290657"/>
    </source>
</evidence>
<dbReference type="AlphaFoldDB" id="A0A4Q0XU86"/>
<dbReference type="Gene3D" id="3.40.50.1580">
    <property type="entry name" value="Nucleoside phosphorylase domain"/>
    <property type="match status" value="1"/>
</dbReference>
<dbReference type="GO" id="GO:0003824">
    <property type="term" value="F:catalytic activity"/>
    <property type="evidence" value="ECO:0007669"/>
    <property type="project" value="InterPro"/>
</dbReference>
<organism evidence="2 3">
    <name type="scientific">Candidatus Marinarcus aquaticus</name>
    <dbReference type="NCBI Taxonomy" id="2044504"/>
    <lineage>
        <taxon>Bacteria</taxon>
        <taxon>Pseudomonadati</taxon>
        <taxon>Campylobacterota</taxon>
        <taxon>Epsilonproteobacteria</taxon>
        <taxon>Campylobacterales</taxon>
        <taxon>Arcobacteraceae</taxon>
        <taxon>Candidatus Marinarcus</taxon>
    </lineage>
</organism>
<comment type="caution">
    <text evidence="2">The sequence shown here is derived from an EMBL/GenBank/DDBJ whole genome shotgun (WGS) entry which is preliminary data.</text>
</comment>
<dbReference type="SUPFAM" id="SSF53167">
    <property type="entry name" value="Purine and uridine phosphorylases"/>
    <property type="match status" value="1"/>
</dbReference>
<dbReference type="Pfam" id="PF01048">
    <property type="entry name" value="PNP_UDP_1"/>
    <property type="match status" value="1"/>
</dbReference>